<dbReference type="RefSeq" id="WP_309866866.1">
    <property type="nucleotide sequence ID" value="NZ_JAVDQG010000005.1"/>
</dbReference>
<comment type="caution">
    <text evidence="2">The sequence shown here is derived from an EMBL/GenBank/DDBJ whole genome shotgun (WGS) entry which is preliminary data.</text>
</comment>
<keyword evidence="3" id="KW-1185">Reference proteome</keyword>
<protein>
    <recommendedName>
        <fullName evidence="4">ABC transporter permease</fullName>
    </recommendedName>
</protein>
<evidence type="ECO:0000256" key="1">
    <source>
        <dbReference type="SAM" id="Phobius"/>
    </source>
</evidence>
<feature type="transmembrane region" description="Helical" evidence="1">
    <location>
        <begin position="327"/>
        <end position="345"/>
    </location>
</feature>
<feature type="transmembrane region" description="Helical" evidence="1">
    <location>
        <begin position="240"/>
        <end position="262"/>
    </location>
</feature>
<evidence type="ECO:0000313" key="2">
    <source>
        <dbReference type="EMBL" id="MDR6226671.1"/>
    </source>
</evidence>
<gene>
    <name evidence="2" type="ORF">JOE21_002678</name>
</gene>
<sequence length="356" mass="40781">MSKFTIARLRKDGTVWLLILYLLLSVIVVSASFYQIKQQELQRHTRGLYDPNPLSFTINDHDQSIDWRHLNTAKSFTTFNELGKMQGKGKDYDLRGIYFHKSTYIPPIISGRFFQENDFYRDKKLAVIGKSVDKSEAKDGQNGYVQQNGKEYYVLQGIKYQIIGTMGTSYASKINDTILFNLDAIEQGKPVESNAYVMNIGSNPISNGLLQFRDSEVSVNVIDRGDLGVQRFLSMDVYQLVIFLLLLLILVSLTLLFTQYWLGKKSTEIRILWQLGIPIGRAYQRYAITLVLIASGCYLLVGLLSYWWLPRYLQNPQAGMMHTLHLIVGYGLILLSAGISMWLSFRKSIRQRLKKG</sequence>
<keyword evidence="1" id="KW-0472">Membrane</keyword>
<evidence type="ECO:0008006" key="4">
    <source>
        <dbReference type="Google" id="ProtNLM"/>
    </source>
</evidence>
<keyword evidence="1" id="KW-1133">Transmembrane helix</keyword>
<feature type="transmembrane region" description="Helical" evidence="1">
    <location>
        <begin position="15"/>
        <end position="36"/>
    </location>
</feature>
<dbReference type="EMBL" id="JAVDQG010000005">
    <property type="protein sequence ID" value="MDR6226671.1"/>
    <property type="molecule type" value="Genomic_DNA"/>
</dbReference>
<proteinExistence type="predicted"/>
<dbReference type="Proteomes" id="UP001185012">
    <property type="component" value="Unassembled WGS sequence"/>
</dbReference>
<keyword evidence="1" id="KW-0812">Transmembrane</keyword>
<name>A0ABU1IPM4_9BACL</name>
<accession>A0ABU1IPM4</accession>
<organism evidence="2 3">
    <name type="scientific">Desmospora profundinema</name>
    <dbReference type="NCBI Taxonomy" id="1571184"/>
    <lineage>
        <taxon>Bacteria</taxon>
        <taxon>Bacillati</taxon>
        <taxon>Bacillota</taxon>
        <taxon>Bacilli</taxon>
        <taxon>Bacillales</taxon>
        <taxon>Thermoactinomycetaceae</taxon>
        <taxon>Desmospora</taxon>
    </lineage>
</organism>
<feature type="transmembrane region" description="Helical" evidence="1">
    <location>
        <begin position="283"/>
        <end position="307"/>
    </location>
</feature>
<reference evidence="2 3" key="1">
    <citation type="submission" date="2023-07" db="EMBL/GenBank/DDBJ databases">
        <title>Genomic Encyclopedia of Type Strains, Phase IV (KMG-IV): sequencing the most valuable type-strain genomes for metagenomic binning, comparative biology and taxonomic classification.</title>
        <authorList>
            <person name="Goeker M."/>
        </authorList>
    </citation>
    <scope>NUCLEOTIDE SEQUENCE [LARGE SCALE GENOMIC DNA]</scope>
    <source>
        <strain evidence="2 3">DSM 45903</strain>
    </source>
</reference>
<evidence type="ECO:0000313" key="3">
    <source>
        <dbReference type="Proteomes" id="UP001185012"/>
    </source>
</evidence>